<evidence type="ECO:0000256" key="1">
    <source>
        <dbReference type="SAM" id="SignalP"/>
    </source>
</evidence>
<dbReference type="GO" id="GO:0006281">
    <property type="term" value="P:DNA repair"/>
    <property type="evidence" value="ECO:0007669"/>
    <property type="project" value="InterPro"/>
</dbReference>
<feature type="signal peptide" evidence="1">
    <location>
        <begin position="1"/>
        <end position="26"/>
    </location>
</feature>
<proteinExistence type="predicted"/>
<dbReference type="GO" id="GO:0015628">
    <property type="term" value="P:protein secretion by the type II secretion system"/>
    <property type="evidence" value="ECO:0007669"/>
    <property type="project" value="TreeGrafter"/>
</dbReference>
<keyword evidence="3" id="KW-0238">DNA-binding</keyword>
<comment type="caution">
    <text evidence="3">The sequence shown here is derived from an EMBL/GenBank/DDBJ whole genome shotgun (WGS) entry which is preliminary data.</text>
</comment>
<evidence type="ECO:0000259" key="2">
    <source>
        <dbReference type="SMART" id="SM00278"/>
    </source>
</evidence>
<evidence type="ECO:0000313" key="4">
    <source>
        <dbReference type="Proteomes" id="UP000589984"/>
    </source>
</evidence>
<dbReference type="EMBL" id="JABWCV010000021">
    <property type="protein sequence ID" value="NVF15677.1"/>
    <property type="molecule type" value="Genomic_DNA"/>
</dbReference>
<dbReference type="RefSeq" id="WP_176304399.1">
    <property type="nucleotide sequence ID" value="NZ_CAXBNY010000034.1"/>
</dbReference>
<dbReference type="SUPFAM" id="SSF47781">
    <property type="entry name" value="RuvA domain 2-like"/>
    <property type="match status" value="1"/>
</dbReference>
<name>A0A7Y6REQ8_9GAMM</name>
<accession>A0A7Y6REQ8</accession>
<dbReference type="InterPro" id="IPR010994">
    <property type="entry name" value="RuvA_2-like"/>
</dbReference>
<dbReference type="Gene3D" id="1.10.150.320">
    <property type="entry name" value="Photosystem II 12 kDa extrinsic protein"/>
    <property type="match status" value="1"/>
</dbReference>
<dbReference type="PANTHER" id="PTHR21180">
    <property type="entry name" value="ENDONUCLEASE/EXONUCLEASE/PHOSPHATASE FAMILY DOMAIN-CONTAINING PROTEIN 1"/>
    <property type="match status" value="1"/>
</dbReference>
<feature type="domain" description="Helix-hairpin-helix DNA-binding motif class 1" evidence="2">
    <location>
        <begin position="70"/>
        <end position="89"/>
    </location>
</feature>
<dbReference type="GO" id="GO:0003677">
    <property type="term" value="F:DNA binding"/>
    <property type="evidence" value="ECO:0007669"/>
    <property type="project" value="UniProtKB-KW"/>
</dbReference>
<dbReference type="InterPro" id="IPR051675">
    <property type="entry name" value="Endo/Exo/Phosphatase_dom_1"/>
</dbReference>
<reference evidence="3 4" key="1">
    <citation type="submission" date="2020-06" db="EMBL/GenBank/DDBJ databases">
        <title>Halomonas sp. QX-1 draft genome sequence.</title>
        <authorList>
            <person name="Qiu X."/>
        </authorList>
    </citation>
    <scope>NUCLEOTIDE SEQUENCE [LARGE SCALE GENOMIC DNA]</scope>
    <source>
        <strain evidence="3 4">QX-1</strain>
    </source>
</reference>
<dbReference type="Pfam" id="PF12836">
    <property type="entry name" value="HHH_3"/>
    <property type="match status" value="1"/>
</dbReference>
<sequence>MNMTLKGTLAALLLSISLGLSSGALAQEVAPINVNTADAELLAELPGIGPSRAEAIIEERETNGAFESAEDLERVSGIGPATVDRMRDQVTFEE</sequence>
<keyword evidence="4" id="KW-1185">Reference proteome</keyword>
<dbReference type="InterPro" id="IPR004509">
    <property type="entry name" value="Competence_ComEA_HhH"/>
</dbReference>
<dbReference type="PANTHER" id="PTHR21180:SF32">
    <property type="entry name" value="ENDONUCLEASE_EXONUCLEASE_PHOSPHATASE FAMILY DOMAIN-CONTAINING PROTEIN 1"/>
    <property type="match status" value="1"/>
</dbReference>
<protein>
    <submittedName>
        <fullName evidence="3">ComEA family DNA-binding protein</fullName>
    </submittedName>
</protein>
<dbReference type="NCBIfam" id="TIGR00426">
    <property type="entry name" value="competence protein ComEA helix-hairpin-helix repeat region"/>
    <property type="match status" value="1"/>
</dbReference>
<feature type="chain" id="PRO_5030855646" evidence="1">
    <location>
        <begin position="27"/>
        <end position="94"/>
    </location>
</feature>
<organism evidence="3 4">
    <name type="scientific">Vreelandella maris</name>
    <dbReference type="NCBI Taxonomy" id="2729617"/>
    <lineage>
        <taxon>Bacteria</taxon>
        <taxon>Pseudomonadati</taxon>
        <taxon>Pseudomonadota</taxon>
        <taxon>Gammaproteobacteria</taxon>
        <taxon>Oceanospirillales</taxon>
        <taxon>Halomonadaceae</taxon>
        <taxon>Vreelandella</taxon>
    </lineage>
</organism>
<keyword evidence="1" id="KW-0732">Signal</keyword>
<feature type="domain" description="Helix-hairpin-helix DNA-binding motif class 1" evidence="2">
    <location>
        <begin position="40"/>
        <end position="59"/>
    </location>
</feature>
<dbReference type="Proteomes" id="UP000589984">
    <property type="component" value="Unassembled WGS sequence"/>
</dbReference>
<evidence type="ECO:0000313" key="3">
    <source>
        <dbReference type="EMBL" id="NVF15677.1"/>
    </source>
</evidence>
<gene>
    <name evidence="3" type="ORF">HUO07_16050</name>
</gene>
<dbReference type="SMART" id="SM00278">
    <property type="entry name" value="HhH1"/>
    <property type="match status" value="2"/>
</dbReference>
<dbReference type="InterPro" id="IPR003583">
    <property type="entry name" value="Hlx-hairpin-Hlx_DNA-bd_motif"/>
</dbReference>
<dbReference type="GO" id="GO:0015627">
    <property type="term" value="C:type II protein secretion system complex"/>
    <property type="evidence" value="ECO:0007669"/>
    <property type="project" value="TreeGrafter"/>
</dbReference>
<dbReference type="AlphaFoldDB" id="A0A7Y6REQ8"/>